<dbReference type="GO" id="GO:0051287">
    <property type="term" value="F:NAD binding"/>
    <property type="evidence" value="ECO:0007669"/>
    <property type="project" value="UniProtKB-UniRule"/>
</dbReference>
<dbReference type="InterPro" id="IPR045626">
    <property type="entry name" value="PGDH_ASB_dom"/>
</dbReference>
<keyword evidence="5 9" id="KW-0560">Oxidoreductase</keyword>
<dbReference type="PANTHER" id="PTHR42938">
    <property type="entry name" value="FORMATE DEHYDROGENASE 1"/>
    <property type="match status" value="1"/>
</dbReference>
<evidence type="ECO:0000256" key="9">
    <source>
        <dbReference type="RuleBase" id="RU363003"/>
    </source>
</evidence>
<dbReference type="InterPro" id="IPR029753">
    <property type="entry name" value="D-isomer_DH_CS"/>
</dbReference>
<dbReference type="OrthoDB" id="9805416at2"/>
<dbReference type="InterPro" id="IPR029009">
    <property type="entry name" value="ASB_dom_sf"/>
</dbReference>
<evidence type="ECO:0000313" key="12">
    <source>
        <dbReference type="Proteomes" id="UP000318521"/>
    </source>
</evidence>
<dbReference type="PROSITE" id="PS00671">
    <property type="entry name" value="D_2_HYDROXYACID_DH_3"/>
    <property type="match status" value="1"/>
</dbReference>
<dbReference type="RefSeq" id="WP_143848102.1">
    <property type="nucleotide sequence ID" value="NZ_VLXZ01000004.1"/>
</dbReference>
<dbReference type="InterPro" id="IPR029752">
    <property type="entry name" value="D-isomer_DH_CS1"/>
</dbReference>
<dbReference type="AlphaFoldDB" id="A0A553ZZL2"/>
<dbReference type="PANTHER" id="PTHR42938:SF47">
    <property type="entry name" value="HYDROXYPYRUVATE REDUCTASE"/>
    <property type="match status" value="1"/>
</dbReference>
<feature type="domain" description="ACT" evidence="10">
    <location>
        <begin position="468"/>
        <end position="540"/>
    </location>
</feature>
<dbReference type="CDD" id="cd04902">
    <property type="entry name" value="ACT_3PGDH-xct"/>
    <property type="match status" value="1"/>
</dbReference>
<organism evidence="11 12">
    <name type="scientific">Alkalicoccobacillus porphyridii</name>
    <dbReference type="NCBI Taxonomy" id="2597270"/>
    <lineage>
        <taxon>Bacteria</taxon>
        <taxon>Bacillati</taxon>
        <taxon>Bacillota</taxon>
        <taxon>Bacilli</taxon>
        <taxon>Bacillales</taxon>
        <taxon>Bacillaceae</taxon>
        <taxon>Alkalicoccobacillus</taxon>
    </lineage>
</organism>
<dbReference type="EMBL" id="VLXZ01000004">
    <property type="protein sequence ID" value="TSB46872.1"/>
    <property type="molecule type" value="Genomic_DNA"/>
</dbReference>
<evidence type="ECO:0000256" key="2">
    <source>
        <dbReference type="ARBA" id="ARBA00005216"/>
    </source>
</evidence>
<evidence type="ECO:0000256" key="7">
    <source>
        <dbReference type="ARBA" id="ARBA00048126"/>
    </source>
</evidence>
<dbReference type="Gene3D" id="3.40.50.720">
    <property type="entry name" value="NAD(P)-binding Rossmann-like Domain"/>
    <property type="match status" value="2"/>
</dbReference>
<proteinExistence type="inferred from homology"/>
<evidence type="ECO:0000256" key="1">
    <source>
        <dbReference type="ARBA" id="ARBA00003800"/>
    </source>
</evidence>
<dbReference type="Gene3D" id="3.30.70.260">
    <property type="match status" value="1"/>
</dbReference>
<dbReference type="Pfam" id="PF01842">
    <property type="entry name" value="ACT"/>
    <property type="match status" value="1"/>
</dbReference>
<comment type="caution">
    <text evidence="11">The sequence shown here is derived from an EMBL/GenBank/DDBJ whole genome shotgun (WGS) entry which is preliminary data.</text>
</comment>
<dbReference type="PROSITE" id="PS00065">
    <property type="entry name" value="D_2_HYDROXYACID_DH_1"/>
    <property type="match status" value="1"/>
</dbReference>
<protein>
    <recommendedName>
        <fullName evidence="4 9">D-3-phosphoglycerate dehydrogenase</fullName>
        <ecNumber evidence="9">1.1.1.95</ecNumber>
    </recommendedName>
</protein>
<dbReference type="EC" id="1.1.1.95" evidence="9"/>
<dbReference type="PROSITE" id="PS51671">
    <property type="entry name" value="ACT"/>
    <property type="match status" value="1"/>
</dbReference>
<dbReference type="NCBIfam" id="TIGR01327">
    <property type="entry name" value="PGDH"/>
    <property type="match status" value="1"/>
</dbReference>
<dbReference type="InterPro" id="IPR006236">
    <property type="entry name" value="PGDH"/>
</dbReference>
<sequence>MGQQLEMKTKERESRTNTFNILVSDTMSKEGLQPLLESPLVECVQKNVNELDQLDQFDALLVRSATTVTEELLLKMPNLKIVARAGVGVDNIDLDAATKHGVVVINAPDGNTISTAEHTFAMMSSLLRKIPQANASIKEGLWNRNKYQGSELRLKTLGIIGFGRIGSQIAQRAKAFEMKLIVFDPFLTKDRAEKLGVELGSVEEVLAAADIITVHTPLTKETKGLLGMKNIAKTKPGVFLINCARGGIIDEQALKHYLHTGHVAGAALDVFVEEPATDRELLDFENVIATPHIAASTKEAQLNVASQVAEEVLQFLQGAPATNSINLPTLSKEVYEKVKPYYQLTKKMGNILSQVMRTPVQEINVHYSGQVADSETTITTRSLLAGFLQPRVDAAVNDVNASFIAKERDISFGEKHVSDSYGYANLIHAVVKGEDRSFSIQGTYVKEYGPRIVNMNGFSVDFVPEGHILYIQHNDKPGVIGKMGGLLAEHEVNIATMQVGRQEAGGQAIMLVTVDKLVDQAVLEGLQKIEEIQFVETIEC</sequence>
<dbReference type="SUPFAM" id="SSF143548">
    <property type="entry name" value="Serine metabolism enzymes domain"/>
    <property type="match status" value="1"/>
</dbReference>
<gene>
    <name evidence="11" type="ORF">FN960_07570</name>
</gene>
<dbReference type="GO" id="GO:0006564">
    <property type="term" value="P:L-serine biosynthetic process"/>
    <property type="evidence" value="ECO:0007669"/>
    <property type="project" value="UniProtKB-UniRule"/>
</dbReference>
<keyword evidence="6 9" id="KW-0520">NAD</keyword>
<dbReference type="Pfam" id="PF00389">
    <property type="entry name" value="2-Hacid_dh"/>
    <property type="match status" value="1"/>
</dbReference>
<evidence type="ECO:0000259" key="10">
    <source>
        <dbReference type="PROSITE" id="PS51671"/>
    </source>
</evidence>
<evidence type="ECO:0000256" key="3">
    <source>
        <dbReference type="ARBA" id="ARBA00005854"/>
    </source>
</evidence>
<dbReference type="FunFam" id="3.30.70.260:FF:000008">
    <property type="entry name" value="D-3-phosphoglycerate dehydrogenase, chloroplastic"/>
    <property type="match status" value="1"/>
</dbReference>
<dbReference type="InterPro" id="IPR045865">
    <property type="entry name" value="ACT-like_dom_sf"/>
</dbReference>
<evidence type="ECO:0000256" key="4">
    <source>
        <dbReference type="ARBA" id="ARBA00021582"/>
    </source>
</evidence>
<dbReference type="Proteomes" id="UP000318521">
    <property type="component" value="Unassembled WGS sequence"/>
</dbReference>
<evidence type="ECO:0000256" key="5">
    <source>
        <dbReference type="ARBA" id="ARBA00023002"/>
    </source>
</evidence>
<dbReference type="GO" id="GO:0004617">
    <property type="term" value="F:phosphoglycerate dehydrogenase activity"/>
    <property type="evidence" value="ECO:0007669"/>
    <property type="project" value="UniProtKB-UniRule"/>
</dbReference>
<dbReference type="InterPro" id="IPR002912">
    <property type="entry name" value="ACT_dom"/>
</dbReference>
<dbReference type="InterPro" id="IPR006140">
    <property type="entry name" value="D-isomer_DH_NAD-bd"/>
</dbReference>
<keyword evidence="9" id="KW-0028">Amino-acid biosynthesis</keyword>
<dbReference type="PROSITE" id="PS00670">
    <property type="entry name" value="D_2_HYDROXYACID_DH_2"/>
    <property type="match status" value="1"/>
</dbReference>
<dbReference type="InterPro" id="IPR036291">
    <property type="entry name" value="NAD(P)-bd_dom_sf"/>
</dbReference>
<dbReference type="InterPro" id="IPR006139">
    <property type="entry name" value="D-isomer_2_OHA_DH_cat_dom"/>
</dbReference>
<keyword evidence="12" id="KW-1185">Reference proteome</keyword>
<dbReference type="Pfam" id="PF19304">
    <property type="entry name" value="PGDH_inter"/>
    <property type="match status" value="1"/>
</dbReference>
<dbReference type="UniPathway" id="UPA00135">
    <property type="reaction ID" value="UER00196"/>
</dbReference>
<reference evidence="11 12" key="1">
    <citation type="submission" date="2019-07" db="EMBL/GenBank/DDBJ databases">
        <authorList>
            <person name="Park Y.J."/>
            <person name="Jeong S.E."/>
            <person name="Jung H.S."/>
        </authorList>
    </citation>
    <scope>NUCLEOTIDE SEQUENCE [LARGE SCALE GENOMIC DNA]</scope>
    <source>
        <strain evidence="12">P16(2019)</strain>
    </source>
</reference>
<keyword evidence="9" id="KW-0718">Serine biosynthesis</keyword>
<evidence type="ECO:0000256" key="8">
    <source>
        <dbReference type="ARBA" id="ARBA00048731"/>
    </source>
</evidence>
<comment type="function">
    <text evidence="1">Catalyzes the reversible oxidation of 3-phospho-D-glycerate to 3-phosphonooxypyruvate, the first step of the phosphorylated L-serine biosynthesis pathway. Also catalyzes the reversible oxidation of 2-hydroxyglutarate to 2-oxoglutarate.</text>
</comment>
<comment type="similarity">
    <text evidence="3 9">Belongs to the D-isomer specific 2-hydroxyacid dehydrogenase family.</text>
</comment>
<dbReference type="Gene3D" id="3.30.1330.90">
    <property type="entry name" value="D-3-phosphoglycerate dehydrogenase, domain 3"/>
    <property type="match status" value="1"/>
</dbReference>
<evidence type="ECO:0000256" key="6">
    <source>
        <dbReference type="ARBA" id="ARBA00023027"/>
    </source>
</evidence>
<dbReference type="SUPFAM" id="SSF52283">
    <property type="entry name" value="Formate/glycerate dehydrogenase catalytic domain-like"/>
    <property type="match status" value="1"/>
</dbReference>
<dbReference type="CDD" id="cd12173">
    <property type="entry name" value="PGDH_4"/>
    <property type="match status" value="1"/>
</dbReference>
<dbReference type="SUPFAM" id="SSF55021">
    <property type="entry name" value="ACT-like"/>
    <property type="match status" value="1"/>
</dbReference>
<comment type="catalytic activity">
    <reaction evidence="8 9">
        <text>(2R)-3-phosphoglycerate + NAD(+) = 3-phosphooxypyruvate + NADH + H(+)</text>
        <dbReference type="Rhea" id="RHEA:12641"/>
        <dbReference type="ChEBI" id="CHEBI:15378"/>
        <dbReference type="ChEBI" id="CHEBI:18110"/>
        <dbReference type="ChEBI" id="CHEBI:57540"/>
        <dbReference type="ChEBI" id="CHEBI:57945"/>
        <dbReference type="ChEBI" id="CHEBI:58272"/>
        <dbReference type="EC" id="1.1.1.95"/>
    </reaction>
</comment>
<accession>A0A553ZZL2</accession>
<dbReference type="Pfam" id="PF02826">
    <property type="entry name" value="2-Hacid_dh_C"/>
    <property type="match status" value="1"/>
</dbReference>
<comment type="pathway">
    <text evidence="2 9">Amino-acid biosynthesis; L-serine biosynthesis; L-serine from 3-phospho-D-glycerate: step 1/3.</text>
</comment>
<dbReference type="FunFam" id="3.40.50.720:FF:000021">
    <property type="entry name" value="D-3-phosphoglycerate dehydrogenase"/>
    <property type="match status" value="1"/>
</dbReference>
<evidence type="ECO:0000313" key="11">
    <source>
        <dbReference type="EMBL" id="TSB46872.1"/>
    </source>
</evidence>
<name>A0A553ZZL2_9BACI</name>
<dbReference type="SUPFAM" id="SSF51735">
    <property type="entry name" value="NAD(P)-binding Rossmann-fold domains"/>
    <property type="match status" value="1"/>
</dbReference>
<comment type="catalytic activity">
    <reaction evidence="7">
        <text>(R)-2-hydroxyglutarate + NAD(+) = 2-oxoglutarate + NADH + H(+)</text>
        <dbReference type="Rhea" id="RHEA:49612"/>
        <dbReference type="ChEBI" id="CHEBI:15378"/>
        <dbReference type="ChEBI" id="CHEBI:15801"/>
        <dbReference type="ChEBI" id="CHEBI:16810"/>
        <dbReference type="ChEBI" id="CHEBI:57540"/>
        <dbReference type="ChEBI" id="CHEBI:57945"/>
        <dbReference type="EC" id="1.1.1.399"/>
    </reaction>
</comment>